<dbReference type="InterPro" id="IPR036388">
    <property type="entry name" value="WH-like_DNA-bd_sf"/>
</dbReference>
<gene>
    <name evidence="5" type="ORF">LF65_00643</name>
</gene>
<evidence type="ECO:0000256" key="3">
    <source>
        <dbReference type="ARBA" id="ARBA00023163"/>
    </source>
</evidence>
<dbReference type="InterPro" id="IPR008920">
    <property type="entry name" value="TF_FadR/GntR_C"/>
</dbReference>
<dbReference type="PANTHER" id="PTHR43537:SF45">
    <property type="entry name" value="GNTR FAMILY REGULATORY PROTEIN"/>
    <property type="match status" value="1"/>
</dbReference>
<dbReference type="SUPFAM" id="SSF48008">
    <property type="entry name" value="GntR ligand-binding domain-like"/>
    <property type="match status" value="1"/>
</dbReference>
<keyword evidence="2" id="KW-0238">DNA-binding</keyword>
<dbReference type="InterPro" id="IPR000524">
    <property type="entry name" value="Tscrpt_reg_HTH_GntR"/>
</dbReference>
<dbReference type="GO" id="GO:0003700">
    <property type="term" value="F:DNA-binding transcription factor activity"/>
    <property type="evidence" value="ECO:0007669"/>
    <property type="project" value="InterPro"/>
</dbReference>
<keyword evidence="1" id="KW-0805">Transcription regulation</keyword>
<dbReference type="Pfam" id="PF07729">
    <property type="entry name" value="FCD"/>
    <property type="match status" value="1"/>
</dbReference>
<dbReference type="SMART" id="SM00345">
    <property type="entry name" value="HTH_GNTR"/>
    <property type="match status" value="1"/>
</dbReference>
<dbReference type="Pfam" id="PF00392">
    <property type="entry name" value="GntR"/>
    <property type="match status" value="1"/>
</dbReference>
<dbReference type="PANTHER" id="PTHR43537">
    <property type="entry name" value="TRANSCRIPTIONAL REGULATOR, GNTR FAMILY"/>
    <property type="match status" value="1"/>
</dbReference>
<dbReference type="InterPro" id="IPR036390">
    <property type="entry name" value="WH_DNA-bd_sf"/>
</dbReference>
<organism evidence="5 6">
    <name type="scientific">Clostridium beijerinckii</name>
    <name type="common">Clostridium MP</name>
    <dbReference type="NCBI Taxonomy" id="1520"/>
    <lineage>
        <taxon>Bacteria</taxon>
        <taxon>Bacillati</taxon>
        <taxon>Bacillota</taxon>
        <taxon>Clostridia</taxon>
        <taxon>Eubacteriales</taxon>
        <taxon>Clostridiaceae</taxon>
        <taxon>Clostridium</taxon>
    </lineage>
</organism>
<dbReference type="Proteomes" id="UP000031866">
    <property type="component" value="Chromosome"/>
</dbReference>
<dbReference type="Gene3D" id="1.20.120.530">
    <property type="entry name" value="GntR ligand-binding domain-like"/>
    <property type="match status" value="1"/>
</dbReference>
<proteinExistence type="predicted"/>
<evidence type="ECO:0000256" key="1">
    <source>
        <dbReference type="ARBA" id="ARBA00023015"/>
    </source>
</evidence>
<dbReference type="KEGG" id="cbei:LF65_00643"/>
<evidence type="ECO:0000313" key="6">
    <source>
        <dbReference type="Proteomes" id="UP000031866"/>
    </source>
</evidence>
<accession>A0A0B5Q8L5</accession>
<dbReference type="InterPro" id="IPR011711">
    <property type="entry name" value="GntR_C"/>
</dbReference>
<dbReference type="EMBL" id="CP010086">
    <property type="protein sequence ID" value="AJG97275.1"/>
    <property type="molecule type" value="Genomic_DNA"/>
</dbReference>
<name>A0A0B5Q8L5_CLOBE</name>
<dbReference type="SUPFAM" id="SSF46785">
    <property type="entry name" value="Winged helix' DNA-binding domain"/>
    <property type="match status" value="1"/>
</dbReference>
<reference evidence="6" key="1">
    <citation type="submission" date="2014-12" db="EMBL/GenBank/DDBJ databases">
        <title>Genome sequence of Clostridium beijerinckii strain 59B.</title>
        <authorList>
            <person name="Little G.T."/>
            <person name="Minton N.P."/>
        </authorList>
    </citation>
    <scope>NUCLEOTIDE SEQUENCE [LARGE SCALE GENOMIC DNA]</scope>
    <source>
        <strain evidence="6">59B</strain>
    </source>
</reference>
<dbReference type="GO" id="GO:0003677">
    <property type="term" value="F:DNA binding"/>
    <property type="evidence" value="ECO:0007669"/>
    <property type="project" value="UniProtKB-KW"/>
</dbReference>
<dbReference type="CDD" id="cd07377">
    <property type="entry name" value="WHTH_GntR"/>
    <property type="match status" value="1"/>
</dbReference>
<dbReference type="STRING" id="1520.LF65_00643"/>
<sequence>MYSKEKYAVTMGDSVYYSLRKNIMDLNLKPGEAINVKEISEQLGVSRSPVRDSLIKLEKEGLITTIPKKGTIVSKIDLKRVKEERFLRRCLEEKVIILFAKHSIDSDVTELKNKIKMQQESIDKNDMKSFLEYDNQYHEVFFRVANKMLCWEAVKNMSGHYGRVRTMTLWNGKTVHYVIEQHELFLKFIMDKDIEELKKLTEIHLTQQSKEEIVLIEQYPDFFESDIDDNENVGFLKKDFLEMMR</sequence>
<evidence type="ECO:0000256" key="2">
    <source>
        <dbReference type="ARBA" id="ARBA00023125"/>
    </source>
</evidence>
<evidence type="ECO:0000313" key="5">
    <source>
        <dbReference type="EMBL" id="AJG97275.1"/>
    </source>
</evidence>
<dbReference type="PROSITE" id="PS50949">
    <property type="entry name" value="HTH_GNTR"/>
    <property type="match status" value="1"/>
</dbReference>
<dbReference type="Gene3D" id="1.10.10.10">
    <property type="entry name" value="Winged helix-like DNA-binding domain superfamily/Winged helix DNA-binding domain"/>
    <property type="match status" value="1"/>
</dbReference>
<protein>
    <recommendedName>
        <fullName evidence="4">HTH gntR-type domain-containing protein</fullName>
    </recommendedName>
</protein>
<dbReference type="RefSeq" id="WP_041894030.1">
    <property type="nucleotide sequence ID" value="NZ_CP010086.2"/>
</dbReference>
<evidence type="ECO:0000259" key="4">
    <source>
        <dbReference type="PROSITE" id="PS50949"/>
    </source>
</evidence>
<dbReference type="PRINTS" id="PR00035">
    <property type="entry name" value="HTHGNTR"/>
</dbReference>
<feature type="domain" description="HTH gntR-type" evidence="4">
    <location>
        <begin position="9"/>
        <end position="76"/>
    </location>
</feature>
<dbReference type="AlphaFoldDB" id="A0A0B5Q8L5"/>
<keyword evidence="3" id="KW-0804">Transcription</keyword>